<evidence type="ECO:0000259" key="11">
    <source>
        <dbReference type="PROSITE" id="PS51755"/>
    </source>
</evidence>
<dbReference type="GO" id="GO:0000156">
    <property type="term" value="F:phosphorelay response regulator activity"/>
    <property type="evidence" value="ECO:0007669"/>
    <property type="project" value="TreeGrafter"/>
</dbReference>
<accession>A0A0L6W6V1</accession>
<dbReference type="SMART" id="SM00862">
    <property type="entry name" value="Trans_reg_C"/>
    <property type="match status" value="1"/>
</dbReference>
<reference evidence="13" key="1">
    <citation type="submission" date="2015-07" db="EMBL/GenBank/DDBJ databases">
        <title>Complete Genome of Thermincola ferriacetica strain Z-0001T.</title>
        <authorList>
            <person name="Lusk B."/>
            <person name="Badalamenti J.P."/>
            <person name="Parameswaran P."/>
            <person name="Bond D.R."/>
            <person name="Torres C.I."/>
        </authorList>
    </citation>
    <scope>NUCLEOTIDE SEQUENCE [LARGE SCALE GENOMIC DNA]</scope>
    <source>
        <strain evidence="13">Z-0001</strain>
    </source>
</reference>
<dbReference type="FunFam" id="3.40.50.2300:FF:000001">
    <property type="entry name" value="DNA-binding response regulator PhoB"/>
    <property type="match status" value="1"/>
</dbReference>
<dbReference type="RefSeq" id="WP_013120103.1">
    <property type="nucleotide sequence ID" value="NZ_LGTE01000001.1"/>
</dbReference>
<keyword evidence="5 9" id="KW-0238">DNA-binding</keyword>
<feature type="domain" description="Response regulatory" evidence="10">
    <location>
        <begin position="3"/>
        <end position="116"/>
    </location>
</feature>
<dbReference type="InterPro" id="IPR001789">
    <property type="entry name" value="Sig_transdc_resp-reg_receiver"/>
</dbReference>
<dbReference type="Pfam" id="PF00072">
    <property type="entry name" value="Response_reg"/>
    <property type="match status" value="1"/>
</dbReference>
<sequence>MSKILVADDDPNVIELLKIYLQKEGYEVFFAENGREAVDKANSTKPDLIVLDLMMPEIDGLEVCRQIRMHSRVPIIMLTAKDEDMDKILGLEMGADDYITKPFNPREVVARIKAVLRRVSDISTDSGKQQVLKYNGLEINIMDFTVKLQGREIPFTPKELELLWLLASNPGRVYTREQLLEKVWGYDYFGDSRTVDTHIKRIRKKIGSAEESTSFDIKTVWGVGYKFEVS</sequence>
<dbReference type="SMART" id="SM00448">
    <property type="entry name" value="REC"/>
    <property type="match status" value="1"/>
</dbReference>
<dbReference type="InterPro" id="IPR011006">
    <property type="entry name" value="CheY-like_superfamily"/>
</dbReference>
<dbReference type="SUPFAM" id="SSF46894">
    <property type="entry name" value="C-terminal effector domain of the bipartite response regulators"/>
    <property type="match status" value="1"/>
</dbReference>
<proteinExistence type="predicted"/>
<dbReference type="Proteomes" id="UP000037175">
    <property type="component" value="Unassembled WGS sequence"/>
</dbReference>
<feature type="modified residue" description="4-aspartylphosphate" evidence="8">
    <location>
        <position position="52"/>
    </location>
</feature>
<dbReference type="FunFam" id="1.10.10.10:FF:000018">
    <property type="entry name" value="DNA-binding response regulator ResD"/>
    <property type="match status" value="1"/>
</dbReference>
<dbReference type="InterPro" id="IPR036388">
    <property type="entry name" value="WH-like_DNA-bd_sf"/>
</dbReference>
<comment type="caution">
    <text evidence="12">The sequence shown here is derived from an EMBL/GenBank/DDBJ whole genome shotgun (WGS) entry which is preliminary data.</text>
</comment>
<evidence type="ECO:0000259" key="10">
    <source>
        <dbReference type="PROSITE" id="PS50110"/>
    </source>
</evidence>
<dbReference type="GO" id="GO:0032993">
    <property type="term" value="C:protein-DNA complex"/>
    <property type="evidence" value="ECO:0007669"/>
    <property type="project" value="TreeGrafter"/>
</dbReference>
<evidence type="ECO:0000313" key="13">
    <source>
        <dbReference type="Proteomes" id="UP000037175"/>
    </source>
</evidence>
<dbReference type="PANTHER" id="PTHR48111:SF40">
    <property type="entry name" value="PHOSPHATE REGULON TRANSCRIPTIONAL REGULATORY PROTEIN PHOB"/>
    <property type="match status" value="1"/>
</dbReference>
<keyword evidence="13" id="KW-1185">Reference proteome</keyword>
<dbReference type="InterPro" id="IPR039420">
    <property type="entry name" value="WalR-like"/>
</dbReference>
<evidence type="ECO:0000256" key="6">
    <source>
        <dbReference type="ARBA" id="ARBA00023163"/>
    </source>
</evidence>
<dbReference type="Gene3D" id="3.40.50.2300">
    <property type="match status" value="1"/>
</dbReference>
<gene>
    <name evidence="12" type="ORF">Tfer_0179</name>
</gene>
<dbReference type="PROSITE" id="PS51755">
    <property type="entry name" value="OMPR_PHOB"/>
    <property type="match status" value="1"/>
</dbReference>
<evidence type="ECO:0000256" key="4">
    <source>
        <dbReference type="ARBA" id="ARBA00023015"/>
    </source>
</evidence>
<dbReference type="InterPro" id="IPR016032">
    <property type="entry name" value="Sig_transdc_resp-reg_C-effctor"/>
</dbReference>
<dbReference type="InterPro" id="IPR001867">
    <property type="entry name" value="OmpR/PhoB-type_DNA-bd"/>
</dbReference>
<feature type="DNA-binding region" description="OmpR/PhoB-type" evidence="9">
    <location>
        <begin position="129"/>
        <end position="229"/>
    </location>
</feature>
<dbReference type="PATRIC" id="fig|281456.6.peg.183"/>
<keyword evidence="2 8" id="KW-0597">Phosphoprotein</keyword>
<evidence type="ECO:0000256" key="3">
    <source>
        <dbReference type="ARBA" id="ARBA00023012"/>
    </source>
</evidence>
<dbReference type="PANTHER" id="PTHR48111">
    <property type="entry name" value="REGULATOR OF RPOS"/>
    <property type="match status" value="1"/>
</dbReference>
<organism evidence="12 13">
    <name type="scientific">Thermincola ferriacetica</name>
    <dbReference type="NCBI Taxonomy" id="281456"/>
    <lineage>
        <taxon>Bacteria</taxon>
        <taxon>Bacillati</taxon>
        <taxon>Bacillota</taxon>
        <taxon>Clostridia</taxon>
        <taxon>Eubacteriales</taxon>
        <taxon>Thermincolaceae</taxon>
        <taxon>Thermincola</taxon>
    </lineage>
</organism>
<name>A0A0L6W6V1_9FIRM</name>
<keyword evidence="4" id="KW-0805">Transcription regulation</keyword>
<comment type="function">
    <text evidence="7">May play the central regulatory role in sporulation. It may be an element of the effector pathway responsible for the activation of sporulation genes in response to nutritional stress. Spo0A may act in concert with spo0H (a sigma factor) to control the expression of some genes that are critical to the sporulation process.</text>
</comment>
<evidence type="ECO:0000256" key="9">
    <source>
        <dbReference type="PROSITE-ProRule" id="PRU01091"/>
    </source>
</evidence>
<evidence type="ECO:0000256" key="5">
    <source>
        <dbReference type="ARBA" id="ARBA00023125"/>
    </source>
</evidence>
<dbReference type="GO" id="GO:0006355">
    <property type="term" value="P:regulation of DNA-templated transcription"/>
    <property type="evidence" value="ECO:0007669"/>
    <property type="project" value="InterPro"/>
</dbReference>
<feature type="domain" description="OmpR/PhoB-type" evidence="11">
    <location>
        <begin position="129"/>
        <end position="229"/>
    </location>
</feature>
<evidence type="ECO:0000313" key="12">
    <source>
        <dbReference type="EMBL" id="KNZ71103.1"/>
    </source>
</evidence>
<dbReference type="Pfam" id="PF00486">
    <property type="entry name" value="Trans_reg_C"/>
    <property type="match status" value="1"/>
</dbReference>
<dbReference type="SUPFAM" id="SSF52172">
    <property type="entry name" value="CheY-like"/>
    <property type="match status" value="1"/>
</dbReference>
<dbReference type="EMBL" id="LGTE01000001">
    <property type="protein sequence ID" value="KNZ71103.1"/>
    <property type="molecule type" value="Genomic_DNA"/>
</dbReference>
<dbReference type="GO" id="GO:0005829">
    <property type="term" value="C:cytosol"/>
    <property type="evidence" value="ECO:0007669"/>
    <property type="project" value="TreeGrafter"/>
</dbReference>
<dbReference type="GO" id="GO:0000976">
    <property type="term" value="F:transcription cis-regulatory region binding"/>
    <property type="evidence" value="ECO:0007669"/>
    <property type="project" value="TreeGrafter"/>
</dbReference>
<keyword evidence="6" id="KW-0804">Transcription</keyword>
<dbReference type="Gene3D" id="1.10.10.10">
    <property type="entry name" value="Winged helix-like DNA-binding domain superfamily/Winged helix DNA-binding domain"/>
    <property type="match status" value="1"/>
</dbReference>
<evidence type="ECO:0000256" key="2">
    <source>
        <dbReference type="ARBA" id="ARBA00022553"/>
    </source>
</evidence>
<dbReference type="Gene3D" id="6.10.250.690">
    <property type="match status" value="1"/>
</dbReference>
<dbReference type="PROSITE" id="PS50110">
    <property type="entry name" value="RESPONSE_REGULATORY"/>
    <property type="match status" value="1"/>
</dbReference>
<protein>
    <recommendedName>
        <fullName evidence="1">Stage 0 sporulation protein A homolog</fullName>
    </recommendedName>
</protein>
<dbReference type="AlphaFoldDB" id="A0A0L6W6V1"/>
<dbReference type="CDD" id="cd00383">
    <property type="entry name" value="trans_reg_C"/>
    <property type="match status" value="1"/>
</dbReference>
<keyword evidence="3" id="KW-0902">Two-component regulatory system</keyword>
<evidence type="ECO:0000256" key="7">
    <source>
        <dbReference type="ARBA" id="ARBA00024867"/>
    </source>
</evidence>
<evidence type="ECO:0000256" key="8">
    <source>
        <dbReference type="PROSITE-ProRule" id="PRU00169"/>
    </source>
</evidence>
<evidence type="ECO:0000256" key="1">
    <source>
        <dbReference type="ARBA" id="ARBA00018672"/>
    </source>
</evidence>